<dbReference type="InterPro" id="IPR011009">
    <property type="entry name" value="Kinase-like_dom_sf"/>
</dbReference>
<comment type="similarity">
    <text evidence="1">Belongs to the protein kinase superfamily. STE Ser/Thr protein kinase family. MAP kinase kinase kinase subfamily.</text>
</comment>
<dbReference type="InterPro" id="IPR000719">
    <property type="entry name" value="Prot_kinase_dom"/>
</dbReference>
<dbReference type="GO" id="GO:0006955">
    <property type="term" value="P:immune response"/>
    <property type="evidence" value="ECO:0007669"/>
    <property type="project" value="TreeGrafter"/>
</dbReference>
<dbReference type="PANTHER" id="PTHR46716:SF1">
    <property type="entry name" value="MITOGEN-ACTIVATED PROTEIN KINASE KINASE KINASE 7"/>
    <property type="match status" value="1"/>
</dbReference>
<evidence type="ECO:0000313" key="10">
    <source>
        <dbReference type="Proteomes" id="UP000494163"/>
    </source>
</evidence>
<name>A0A0M4ELR2_DROBS</name>
<dbReference type="GO" id="GO:0043123">
    <property type="term" value="P:positive regulation of canonical NF-kappaB signal transduction"/>
    <property type="evidence" value="ECO:0007669"/>
    <property type="project" value="TreeGrafter"/>
</dbReference>
<evidence type="ECO:0000313" key="9">
    <source>
        <dbReference type="EMBL" id="ALC48471.1"/>
    </source>
</evidence>
<accession>A0A0M4ELR2</accession>
<keyword evidence="10" id="KW-1185">Reference proteome</keyword>
<dbReference type="OMA" id="AVKEATW"/>
<dbReference type="SMART" id="SM00220">
    <property type="entry name" value="S_TKc"/>
    <property type="match status" value="1"/>
</dbReference>
<dbReference type="SUPFAM" id="SSF56112">
    <property type="entry name" value="Protein kinase-like (PK-like)"/>
    <property type="match status" value="1"/>
</dbReference>
<evidence type="ECO:0000256" key="6">
    <source>
        <dbReference type="ARBA" id="ARBA00022840"/>
    </source>
</evidence>
<dbReference type="PROSITE" id="PS00107">
    <property type="entry name" value="PROTEIN_KINASE_ATP"/>
    <property type="match status" value="1"/>
</dbReference>
<sequence length="303" mass="33556">MLLAKLNSDLDSKLNARTANASSLGEGAGSLDEAVKEATWSGTVTSNFQKITPGKNLGRGAFGSVFAATIDGNTYAVKALGSNNAIKDTIREVDSLRTLQHENIMKLYALSTDEFDSLHLVMEFMPGGCLHSLLENKDIPIPFEQAFGYIQQSAAAISYIHSQGKLHRDIKPLNMLLSADQRVLKLGDFGSVRDLQNSMTSQKGTVLYMAPEVFNGKHYNEKCDVYSWAISMWHVLSRLIPFINFNLRNLMKAIQNGERPKLEDISYVECTDRLKQLIASCWQGEASIRPAMSDVLVTLESCR</sequence>
<keyword evidence="5" id="KW-0418">Kinase</keyword>
<evidence type="ECO:0000256" key="1">
    <source>
        <dbReference type="ARBA" id="ARBA00006529"/>
    </source>
</evidence>
<dbReference type="PIRSF" id="PIRSF000654">
    <property type="entry name" value="Integrin-linked_kinase"/>
    <property type="match status" value="1"/>
</dbReference>
<dbReference type="Pfam" id="PF00069">
    <property type="entry name" value="Pkinase"/>
    <property type="match status" value="1"/>
</dbReference>
<keyword evidence="4 7" id="KW-0547">Nucleotide-binding</keyword>
<organism evidence="9 10">
    <name type="scientific">Drosophila busckii</name>
    <name type="common">Fruit fly</name>
    <dbReference type="NCBI Taxonomy" id="30019"/>
    <lineage>
        <taxon>Eukaryota</taxon>
        <taxon>Metazoa</taxon>
        <taxon>Ecdysozoa</taxon>
        <taxon>Arthropoda</taxon>
        <taxon>Hexapoda</taxon>
        <taxon>Insecta</taxon>
        <taxon>Pterygota</taxon>
        <taxon>Neoptera</taxon>
        <taxon>Endopterygota</taxon>
        <taxon>Diptera</taxon>
        <taxon>Brachycera</taxon>
        <taxon>Muscomorpha</taxon>
        <taxon>Ephydroidea</taxon>
        <taxon>Drosophilidae</taxon>
        <taxon>Drosophila</taxon>
    </lineage>
</organism>
<dbReference type="EMBL" id="CP012528">
    <property type="protein sequence ID" value="ALC48471.1"/>
    <property type="molecule type" value="Genomic_DNA"/>
</dbReference>
<dbReference type="Proteomes" id="UP000494163">
    <property type="component" value="Chromosome X"/>
</dbReference>
<dbReference type="OrthoDB" id="10261027at2759"/>
<evidence type="ECO:0000256" key="3">
    <source>
        <dbReference type="ARBA" id="ARBA00022679"/>
    </source>
</evidence>
<dbReference type="PROSITE" id="PS50011">
    <property type="entry name" value="PROTEIN_KINASE_DOM"/>
    <property type="match status" value="1"/>
</dbReference>
<evidence type="ECO:0000259" key="8">
    <source>
        <dbReference type="PROSITE" id="PS50011"/>
    </source>
</evidence>
<feature type="domain" description="Protein kinase" evidence="8">
    <location>
        <begin position="51"/>
        <end position="303"/>
    </location>
</feature>
<dbReference type="GO" id="GO:0007254">
    <property type="term" value="P:JNK cascade"/>
    <property type="evidence" value="ECO:0007669"/>
    <property type="project" value="TreeGrafter"/>
</dbReference>
<dbReference type="PANTHER" id="PTHR46716">
    <property type="entry name" value="MITOGEN-ACTIVATED PROTEIN KINASE KINASE KINASE 7"/>
    <property type="match status" value="1"/>
</dbReference>
<evidence type="ECO:0000256" key="4">
    <source>
        <dbReference type="ARBA" id="ARBA00022741"/>
    </source>
</evidence>
<reference evidence="9 10" key="1">
    <citation type="submission" date="2015-08" db="EMBL/GenBank/DDBJ databases">
        <title>Ancestral chromatin configuration constrains chromatin evolution on differentiating sex chromosomes in Drosophila.</title>
        <authorList>
            <person name="Zhou Q."/>
            <person name="Bachtrog D."/>
        </authorList>
    </citation>
    <scope>NUCLEOTIDE SEQUENCE [LARGE SCALE GENOMIC DNA]</scope>
    <source>
        <tissue evidence="9">Whole larvae</tissue>
    </source>
</reference>
<protein>
    <submittedName>
        <fullName evidence="9">Maker277</fullName>
    </submittedName>
</protein>
<dbReference type="SMR" id="A0A0M4ELR2"/>
<evidence type="ECO:0000256" key="2">
    <source>
        <dbReference type="ARBA" id="ARBA00022527"/>
    </source>
</evidence>
<keyword evidence="6 7" id="KW-0067">ATP-binding</keyword>
<keyword evidence="3" id="KW-0808">Transferase</keyword>
<feature type="binding site" evidence="7">
    <location>
        <position position="78"/>
    </location>
    <ligand>
        <name>ATP</name>
        <dbReference type="ChEBI" id="CHEBI:30616"/>
    </ligand>
</feature>
<dbReference type="AlphaFoldDB" id="A0A0M4ELR2"/>
<keyword evidence="2" id="KW-0723">Serine/threonine-protein kinase</keyword>
<gene>
    <name evidence="9" type="ORF">Dbus_chrXg327</name>
</gene>
<dbReference type="Gene3D" id="1.10.510.10">
    <property type="entry name" value="Transferase(Phosphotransferase) domain 1"/>
    <property type="match status" value="1"/>
</dbReference>
<dbReference type="STRING" id="30019.A0A0M4ELR2"/>
<dbReference type="GO" id="GO:0004709">
    <property type="term" value="F:MAP kinase kinase kinase activity"/>
    <property type="evidence" value="ECO:0007669"/>
    <property type="project" value="TreeGrafter"/>
</dbReference>
<dbReference type="InterPro" id="IPR017441">
    <property type="entry name" value="Protein_kinase_ATP_BS"/>
</dbReference>
<proteinExistence type="inferred from homology"/>
<dbReference type="GO" id="GO:0005524">
    <property type="term" value="F:ATP binding"/>
    <property type="evidence" value="ECO:0007669"/>
    <property type="project" value="UniProtKB-UniRule"/>
</dbReference>
<evidence type="ECO:0000256" key="7">
    <source>
        <dbReference type="PROSITE-ProRule" id="PRU10141"/>
    </source>
</evidence>
<dbReference type="Gene3D" id="3.30.200.20">
    <property type="entry name" value="Phosphorylase Kinase, domain 1"/>
    <property type="match status" value="1"/>
</dbReference>
<evidence type="ECO:0000256" key="5">
    <source>
        <dbReference type="ARBA" id="ARBA00022777"/>
    </source>
</evidence>